<proteinExistence type="predicted"/>
<comment type="caution">
    <text evidence="1">The sequence shown here is derived from an EMBL/GenBank/DDBJ whole genome shotgun (WGS) entry which is preliminary data.</text>
</comment>
<evidence type="ECO:0000313" key="2">
    <source>
        <dbReference type="Proteomes" id="UP000709295"/>
    </source>
</evidence>
<gene>
    <name evidence="1" type="ORF">JG688_00015714</name>
</gene>
<dbReference type="AlphaFoldDB" id="A0A8J5ISS7"/>
<keyword evidence="2" id="KW-1185">Reference proteome</keyword>
<dbReference type="EMBL" id="JAENGY010001766">
    <property type="protein sequence ID" value="KAG6947064.1"/>
    <property type="molecule type" value="Genomic_DNA"/>
</dbReference>
<reference evidence="1" key="1">
    <citation type="submission" date="2021-01" db="EMBL/GenBank/DDBJ databases">
        <title>Phytophthora aleatoria, a newly-described species from Pinus radiata is distinct from Phytophthora cactorum isolates based on comparative genomics.</title>
        <authorList>
            <person name="Mcdougal R."/>
            <person name="Panda P."/>
            <person name="Williams N."/>
            <person name="Studholme D.J."/>
        </authorList>
    </citation>
    <scope>NUCLEOTIDE SEQUENCE</scope>
    <source>
        <strain evidence="1">NZFS 4037</strain>
    </source>
</reference>
<organism evidence="1 2">
    <name type="scientific">Phytophthora aleatoria</name>
    <dbReference type="NCBI Taxonomy" id="2496075"/>
    <lineage>
        <taxon>Eukaryota</taxon>
        <taxon>Sar</taxon>
        <taxon>Stramenopiles</taxon>
        <taxon>Oomycota</taxon>
        <taxon>Peronosporomycetes</taxon>
        <taxon>Peronosporales</taxon>
        <taxon>Peronosporaceae</taxon>
        <taxon>Phytophthora</taxon>
    </lineage>
</organism>
<name>A0A8J5ISS7_9STRA</name>
<protein>
    <submittedName>
        <fullName evidence="1">Uncharacterized protein</fullName>
    </submittedName>
</protein>
<accession>A0A8J5ISS7</accession>
<dbReference type="Proteomes" id="UP000709295">
    <property type="component" value="Unassembled WGS sequence"/>
</dbReference>
<evidence type="ECO:0000313" key="1">
    <source>
        <dbReference type="EMBL" id="KAG6947064.1"/>
    </source>
</evidence>
<sequence length="114" mass="12658">MSWRVQCAANCGAQRWARLRKYFAALLHNLPARVCCGYARSPPLAIVGAATMDTHAAPARVCYPCTGRVLLLFSGLRILVVITDYTYCTVLHEISATTDLMQPYVKTSKHNNKN</sequence>